<evidence type="ECO:0000313" key="1">
    <source>
        <dbReference type="EMBL" id="KAE9533299.1"/>
    </source>
</evidence>
<protein>
    <submittedName>
        <fullName evidence="1">Uncharacterized protein</fullName>
    </submittedName>
</protein>
<accession>A0A6G0TKC4</accession>
<sequence>MDGERLKPELNCKSSKNMYFSTLKEVLGRNRVFLRLKFEHVVHHCIFGQSCFCNRVQSRTKFMENLIIVNFSQPVESIVGGINTNLLLNRSHVSKTPIGGVCMYYIERTSMTVSYSLNSAVDAYIDGDSFLIMVEILRHITSGSGPSDTSIYGVLFIELPNKYDYNYKHCVIFFKFMGFVVLVKNEVNMVGE</sequence>
<dbReference type="EMBL" id="VYZN01000036">
    <property type="protein sequence ID" value="KAE9533299.1"/>
    <property type="molecule type" value="Genomic_DNA"/>
</dbReference>
<gene>
    <name evidence="1" type="ORF">AGLY_009340</name>
</gene>
<evidence type="ECO:0000313" key="2">
    <source>
        <dbReference type="Proteomes" id="UP000475862"/>
    </source>
</evidence>
<name>A0A6G0TKC4_APHGL</name>
<reference evidence="1 2" key="1">
    <citation type="submission" date="2019-08" db="EMBL/GenBank/DDBJ databases">
        <title>The genome of the soybean aphid Biotype 1, its phylome, world population structure and adaptation to the North American continent.</title>
        <authorList>
            <person name="Giordano R."/>
            <person name="Donthu R.K."/>
            <person name="Hernandez A.G."/>
            <person name="Wright C.L."/>
            <person name="Zimin A.V."/>
        </authorList>
    </citation>
    <scope>NUCLEOTIDE SEQUENCE [LARGE SCALE GENOMIC DNA]</scope>
    <source>
        <tissue evidence="1">Whole aphids</tissue>
    </source>
</reference>
<comment type="caution">
    <text evidence="1">The sequence shown here is derived from an EMBL/GenBank/DDBJ whole genome shotgun (WGS) entry which is preliminary data.</text>
</comment>
<proteinExistence type="predicted"/>
<keyword evidence="2" id="KW-1185">Reference proteome</keyword>
<dbReference type="Proteomes" id="UP000475862">
    <property type="component" value="Unassembled WGS sequence"/>
</dbReference>
<dbReference type="AlphaFoldDB" id="A0A6G0TKC4"/>
<organism evidence="1 2">
    <name type="scientific">Aphis glycines</name>
    <name type="common">Soybean aphid</name>
    <dbReference type="NCBI Taxonomy" id="307491"/>
    <lineage>
        <taxon>Eukaryota</taxon>
        <taxon>Metazoa</taxon>
        <taxon>Ecdysozoa</taxon>
        <taxon>Arthropoda</taxon>
        <taxon>Hexapoda</taxon>
        <taxon>Insecta</taxon>
        <taxon>Pterygota</taxon>
        <taxon>Neoptera</taxon>
        <taxon>Paraneoptera</taxon>
        <taxon>Hemiptera</taxon>
        <taxon>Sternorrhyncha</taxon>
        <taxon>Aphidomorpha</taxon>
        <taxon>Aphidoidea</taxon>
        <taxon>Aphididae</taxon>
        <taxon>Aphidini</taxon>
        <taxon>Aphis</taxon>
        <taxon>Aphis</taxon>
    </lineage>
</organism>